<reference evidence="3" key="1">
    <citation type="journal article" date="2019" name="Int. J. Syst. Evol. Microbiol.">
        <title>The Global Catalogue of Microorganisms (GCM) 10K type strain sequencing project: providing services to taxonomists for standard genome sequencing and annotation.</title>
        <authorList>
            <consortium name="The Broad Institute Genomics Platform"/>
            <consortium name="The Broad Institute Genome Sequencing Center for Infectious Disease"/>
            <person name="Wu L."/>
            <person name="Ma J."/>
        </authorList>
    </citation>
    <scope>NUCLEOTIDE SEQUENCE [LARGE SCALE GENOMIC DNA]</scope>
    <source>
        <strain evidence="3">JCM 18053</strain>
    </source>
</reference>
<protein>
    <recommendedName>
        <fullName evidence="4">3-keto-disaccharide hydrolase domain-containing protein</fullName>
    </recommendedName>
</protein>
<evidence type="ECO:0000313" key="2">
    <source>
        <dbReference type="EMBL" id="GAA5140370.1"/>
    </source>
</evidence>
<dbReference type="EMBL" id="BAABIA010000004">
    <property type="protein sequence ID" value="GAA5140370.1"/>
    <property type="molecule type" value="Genomic_DNA"/>
</dbReference>
<organism evidence="2 3">
    <name type="scientific">Prosthecobacter algae</name>
    <dbReference type="NCBI Taxonomy" id="1144682"/>
    <lineage>
        <taxon>Bacteria</taxon>
        <taxon>Pseudomonadati</taxon>
        <taxon>Verrucomicrobiota</taxon>
        <taxon>Verrucomicrobiia</taxon>
        <taxon>Verrucomicrobiales</taxon>
        <taxon>Verrucomicrobiaceae</taxon>
        <taxon>Prosthecobacter</taxon>
    </lineage>
</organism>
<feature type="chain" id="PRO_5047202102" description="3-keto-disaccharide hydrolase domain-containing protein" evidence="1">
    <location>
        <begin position="20"/>
        <end position="248"/>
    </location>
</feature>
<accession>A0ABP9P466</accession>
<gene>
    <name evidence="2" type="ORF">GCM10023213_22880</name>
</gene>
<keyword evidence="1" id="KW-0732">Signal</keyword>
<keyword evidence="3" id="KW-1185">Reference proteome</keyword>
<comment type="caution">
    <text evidence="2">The sequence shown here is derived from an EMBL/GenBank/DDBJ whole genome shotgun (WGS) entry which is preliminary data.</text>
</comment>
<dbReference type="Gene3D" id="2.60.120.560">
    <property type="entry name" value="Exo-inulinase, domain 1"/>
    <property type="match status" value="1"/>
</dbReference>
<evidence type="ECO:0008006" key="4">
    <source>
        <dbReference type="Google" id="ProtNLM"/>
    </source>
</evidence>
<evidence type="ECO:0000256" key="1">
    <source>
        <dbReference type="SAM" id="SignalP"/>
    </source>
</evidence>
<evidence type="ECO:0000313" key="3">
    <source>
        <dbReference type="Proteomes" id="UP001499852"/>
    </source>
</evidence>
<name>A0ABP9P466_9BACT</name>
<dbReference type="RefSeq" id="WP_345736513.1">
    <property type="nucleotide sequence ID" value="NZ_BAABIA010000004.1"/>
</dbReference>
<sequence length="248" mass="27257">MTKLFCILAFSLTTLTALALEDQPTLMTTRGKLLVDQNFSQPLKPFDGKSNGFASGFSGWRWNAVPRGGKWAVENGVFTGRETAEVKHPATASYGFLYKNVVIQCEVRMNNVPLAGRKYRSLSVRTVDAKDYVCSIHMNEGGFRITKDDNDHAGPDKSVPLGAAKVPLKLDEWHTVVFEVLGNEMVGTVDGQSLTGSHDLIDREKHSLMFVMGVEGSVRHLKVWEAAPNPDWAKNKTKVQAAAVPAKP</sequence>
<proteinExistence type="predicted"/>
<dbReference type="Proteomes" id="UP001499852">
    <property type="component" value="Unassembled WGS sequence"/>
</dbReference>
<feature type="signal peptide" evidence="1">
    <location>
        <begin position="1"/>
        <end position="19"/>
    </location>
</feature>